<name>A0A6G1D2H9_9ORYZ</name>
<gene>
    <name evidence="2" type="ORF">E2562_012056</name>
</gene>
<evidence type="ECO:0000313" key="2">
    <source>
        <dbReference type="EMBL" id="KAF0906606.1"/>
    </source>
</evidence>
<dbReference type="AlphaFoldDB" id="A0A6G1D2H9"/>
<reference evidence="2 3" key="1">
    <citation type="submission" date="2019-11" db="EMBL/GenBank/DDBJ databases">
        <title>Whole genome sequence of Oryza granulata.</title>
        <authorList>
            <person name="Li W."/>
        </authorList>
    </citation>
    <scope>NUCLEOTIDE SEQUENCE [LARGE SCALE GENOMIC DNA]</scope>
    <source>
        <strain evidence="3">cv. Menghai</strain>
        <tissue evidence="2">Leaf</tissue>
    </source>
</reference>
<sequence length="83" mass="9167">MVGQRRVRGKREEGDDGWYLWGKEEIGQAGVAAREPDLGTGWWRRLLRCRVRRGGAGGGWHSVGQGRPSPGGDGLRWRALGRG</sequence>
<protein>
    <submittedName>
        <fullName evidence="2">Uncharacterized protein</fullName>
    </submittedName>
</protein>
<organism evidence="2 3">
    <name type="scientific">Oryza meyeriana var. granulata</name>
    <dbReference type="NCBI Taxonomy" id="110450"/>
    <lineage>
        <taxon>Eukaryota</taxon>
        <taxon>Viridiplantae</taxon>
        <taxon>Streptophyta</taxon>
        <taxon>Embryophyta</taxon>
        <taxon>Tracheophyta</taxon>
        <taxon>Spermatophyta</taxon>
        <taxon>Magnoliopsida</taxon>
        <taxon>Liliopsida</taxon>
        <taxon>Poales</taxon>
        <taxon>Poaceae</taxon>
        <taxon>BOP clade</taxon>
        <taxon>Oryzoideae</taxon>
        <taxon>Oryzeae</taxon>
        <taxon>Oryzinae</taxon>
        <taxon>Oryza</taxon>
        <taxon>Oryza meyeriana</taxon>
    </lineage>
</organism>
<dbReference type="Proteomes" id="UP000479710">
    <property type="component" value="Unassembled WGS sequence"/>
</dbReference>
<accession>A0A6G1D2H9</accession>
<keyword evidence="3" id="KW-1185">Reference proteome</keyword>
<comment type="caution">
    <text evidence="2">The sequence shown here is derived from an EMBL/GenBank/DDBJ whole genome shotgun (WGS) entry which is preliminary data.</text>
</comment>
<dbReference type="EMBL" id="SPHZ02000007">
    <property type="protein sequence ID" value="KAF0906606.1"/>
    <property type="molecule type" value="Genomic_DNA"/>
</dbReference>
<evidence type="ECO:0000256" key="1">
    <source>
        <dbReference type="SAM" id="MobiDB-lite"/>
    </source>
</evidence>
<evidence type="ECO:0000313" key="3">
    <source>
        <dbReference type="Proteomes" id="UP000479710"/>
    </source>
</evidence>
<proteinExistence type="predicted"/>
<feature type="region of interest" description="Disordered" evidence="1">
    <location>
        <begin position="56"/>
        <end position="83"/>
    </location>
</feature>